<gene>
    <name evidence="1" type="ORF">KR76_15780</name>
</gene>
<dbReference type="STRING" id="2045.KR76_15780"/>
<dbReference type="HOGENOM" id="CLU_1081126_0_0_11"/>
<evidence type="ECO:0000313" key="2">
    <source>
        <dbReference type="Proteomes" id="UP000030300"/>
    </source>
</evidence>
<sequence length="257" mass="27974">MPKVVLLLVLALAGASVSLASPAAAEDGQAGPPSAFVVGNLGLYTVKPEVRLYLDRGAVEAPGSAEGELLSWDVQVLRADMRATAPPAWQTAFNGTTVRQHRLPIGSGQVLCVRARQHIWGMTSDWSERMCVVRARDDEDLRRKGPAKVVRDRHYADGRASVLRPRTRVLVPGVPAGARYGPVFTDRGIRPDGTVCADPTWRIRGQRMPGRANGVTTDPLDLWFHRTKVAGTAVLRSERWDACPIGGFVVVPTWMPQ</sequence>
<dbReference type="EMBL" id="CP009896">
    <property type="protein sequence ID" value="AIY17865.1"/>
    <property type="molecule type" value="Genomic_DNA"/>
</dbReference>
<dbReference type="Proteomes" id="UP000030300">
    <property type="component" value="Chromosome"/>
</dbReference>
<dbReference type="GeneID" id="96612843"/>
<dbReference type="RefSeq" id="WP_038679615.1">
    <property type="nucleotide sequence ID" value="NZ_BJMC01000026.1"/>
</dbReference>
<dbReference type="OrthoDB" id="3812894at2"/>
<accession>A0A0A1DR38</accession>
<name>A0A0A1DR38_NOCSI</name>
<evidence type="ECO:0000313" key="1">
    <source>
        <dbReference type="EMBL" id="AIY17865.1"/>
    </source>
</evidence>
<protein>
    <submittedName>
        <fullName evidence="1">Uncharacterized protein</fullName>
    </submittedName>
</protein>
<dbReference type="AlphaFoldDB" id="A0A0A1DR38"/>
<organism evidence="1 2">
    <name type="scientific">Nocardioides simplex</name>
    <name type="common">Arthrobacter simplex</name>
    <dbReference type="NCBI Taxonomy" id="2045"/>
    <lineage>
        <taxon>Bacteria</taxon>
        <taxon>Bacillati</taxon>
        <taxon>Actinomycetota</taxon>
        <taxon>Actinomycetes</taxon>
        <taxon>Propionibacteriales</taxon>
        <taxon>Nocardioidaceae</taxon>
        <taxon>Pimelobacter</taxon>
    </lineage>
</organism>
<proteinExistence type="predicted"/>
<reference evidence="1 2" key="1">
    <citation type="journal article" date="2015" name="Genome Announc.">
        <title>Complete Genome Sequence of Steroid-Transforming Nocardioides simplex VKM Ac-2033D.</title>
        <authorList>
            <person name="Shtratnikova V.Y."/>
            <person name="Schelkunov M.I."/>
            <person name="Pekov Y.A."/>
            <person name="Fokina V.V."/>
            <person name="Logacheva M.D."/>
            <person name="Sokolov S.L."/>
            <person name="Bragin E.Y."/>
            <person name="Ashapkin V.V."/>
            <person name="Donova M.V."/>
        </authorList>
    </citation>
    <scope>NUCLEOTIDE SEQUENCE [LARGE SCALE GENOMIC DNA]</scope>
    <source>
        <strain evidence="1 2">VKM Ac-2033D</strain>
    </source>
</reference>
<dbReference type="KEGG" id="psim:KR76_15780"/>
<keyword evidence="2" id="KW-1185">Reference proteome</keyword>